<accession>A0A973WWR5</accession>
<feature type="transmembrane region" description="Helical" evidence="1">
    <location>
        <begin position="342"/>
        <end position="367"/>
    </location>
</feature>
<feature type="transmembrane region" description="Helical" evidence="1">
    <location>
        <begin position="461"/>
        <end position="485"/>
    </location>
</feature>
<dbReference type="EMBL" id="JABWSX010000001">
    <property type="protein sequence ID" value="NVL10615.1"/>
    <property type="molecule type" value="Genomic_DNA"/>
</dbReference>
<gene>
    <name evidence="2" type="ORF">HU230_34180</name>
</gene>
<name>A0A973WWR5_9BRAD</name>
<feature type="transmembrane region" description="Helical" evidence="1">
    <location>
        <begin position="423"/>
        <end position="440"/>
    </location>
</feature>
<keyword evidence="1" id="KW-1133">Transmembrane helix</keyword>
<comment type="caution">
    <text evidence="2">The sequence shown here is derived from an EMBL/GenBank/DDBJ whole genome shotgun (WGS) entry which is preliminary data.</text>
</comment>
<organism evidence="2">
    <name type="scientific">Bradyrhizobium quebecense</name>
    <dbReference type="NCBI Taxonomy" id="2748629"/>
    <lineage>
        <taxon>Bacteria</taxon>
        <taxon>Pseudomonadati</taxon>
        <taxon>Pseudomonadota</taxon>
        <taxon>Alphaproteobacteria</taxon>
        <taxon>Hyphomicrobiales</taxon>
        <taxon>Nitrobacteraceae</taxon>
        <taxon>Bradyrhizobium</taxon>
    </lineage>
</organism>
<feature type="transmembrane region" description="Helical" evidence="1">
    <location>
        <begin position="47"/>
        <end position="70"/>
    </location>
</feature>
<feature type="transmembrane region" description="Helical" evidence="1">
    <location>
        <begin position="379"/>
        <end position="403"/>
    </location>
</feature>
<feature type="transmembrane region" description="Helical" evidence="1">
    <location>
        <begin position="100"/>
        <end position="117"/>
    </location>
</feature>
<reference evidence="2" key="1">
    <citation type="submission" date="2020-06" db="EMBL/GenBank/DDBJ databases">
        <title>Whole Genome Sequence of Bradyrhizobium sp. Strain 66S1MB.</title>
        <authorList>
            <person name="Bromfield E."/>
            <person name="Cloutier S."/>
        </authorList>
    </citation>
    <scope>NUCLEOTIDE SEQUENCE</scope>
    <source>
        <strain evidence="2">66S1MB</strain>
    </source>
</reference>
<keyword evidence="1" id="KW-0812">Transmembrane</keyword>
<keyword evidence="1" id="KW-0472">Membrane</keyword>
<feature type="transmembrane region" description="Helical" evidence="1">
    <location>
        <begin position="301"/>
        <end position="322"/>
    </location>
</feature>
<evidence type="ECO:0000256" key="1">
    <source>
        <dbReference type="SAM" id="Phobius"/>
    </source>
</evidence>
<dbReference type="AlphaFoldDB" id="A0A973WWR5"/>
<feature type="transmembrane region" description="Helical" evidence="1">
    <location>
        <begin position="6"/>
        <end position="26"/>
    </location>
</feature>
<dbReference type="RefSeq" id="WP_176533722.1">
    <property type="nucleotide sequence ID" value="NZ_CP088022.1"/>
</dbReference>
<protein>
    <submittedName>
        <fullName evidence="2">Uncharacterized protein</fullName>
    </submittedName>
</protein>
<proteinExistence type="predicted"/>
<feature type="transmembrane region" description="Helical" evidence="1">
    <location>
        <begin position="497"/>
        <end position="519"/>
    </location>
</feature>
<evidence type="ECO:0000313" key="2">
    <source>
        <dbReference type="EMBL" id="NVL10615.1"/>
    </source>
</evidence>
<sequence length="548" mass="60029">MENEIAGGIVAVVGLICGYLYSRSAFEKAIAISDVPTPPQYLVRRRPFLLGETVFVAFCLGVYAFALIFYRELPLLVQLLPPASQVAVTDVVKMAAESNPSLLAIALAITIAFFHFLEGDFRGNFIYSFRTIVYSSISVPFACARVQERLLNALVVPTSLRIEVANNPALGVALSDFSRQRPDIKRRWAELSAMYLWVESNRATSAGEDVISDPSFAFEKSANQFIAAGQLMLCNRSGTGASRTYAALEEFLEELRSQYSRYVACLLLTQASNRREFYASCKEVGIDLGSTIAESPLKYSALYIVTLAATVVLGPYLCAAGYDLMSGKDFWSAIGHQKTDYIQRWLIAGIGTYFSPIFFVLLVRNLAWRVSPDRTHASLVTYAWILLGAFGISIFGGVAASIINHPAAAIDWDQLTEYLHRNAPWSIGPALIAVYINYYLDRQADPAKEDIVQTRDTILPRLASVMGFTGGILLLTLLIVARQHFESNLWAEEKARVIVLGTVVLITFSLCLIAQFGLLKSSTGAESRGPAPVADLPHPIVAGAEGAE</sequence>